<keyword evidence="1" id="KW-0812">Transmembrane</keyword>
<gene>
    <name evidence="3" type="ORF">PMEA_00035471</name>
</gene>
<evidence type="ECO:0000256" key="1">
    <source>
        <dbReference type="SAM" id="Phobius"/>
    </source>
</evidence>
<evidence type="ECO:0000313" key="3">
    <source>
        <dbReference type="EMBL" id="CAH3163235.1"/>
    </source>
</evidence>
<dbReference type="Gene3D" id="2.60.40.10">
    <property type="entry name" value="Immunoglobulins"/>
    <property type="match status" value="1"/>
</dbReference>
<keyword evidence="1" id="KW-1133">Transmembrane helix</keyword>
<accession>A0AAU9Y0A8</accession>
<dbReference type="InterPro" id="IPR036179">
    <property type="entry name" value="Ig-like_dom_sf"/>
</dbReference>
<protein>
    <recommendedName>
        <fullName evidence="2">Ig-like domain-containing protein</fullName>
    </recommendedName>
</protein>
<dbReference type="Proteomes" id="UP001159428">
    <property type="component" value="Unassembled WGS sequence"/>
</dbReference>
<dbReference type="CDD" id="cd12087">
    <property type="entry name" value="TM_EGFR-like"/>
    <property type="match status" value="1"/>
</dbReference>
<dbReference type="EMBL" id="CALNXJ010000091">
    <property type="protein sequence ID" value="CAH3163235.1"/>
    <property type="molecule type" value="Genomic_DNA"/>
</dbReference>
<keyword evidence="4" id="KW-1185">Reference proteome</keyword>
<dbReference type="InterPro" id="IPR003598">
    <property type="entry name" value="Ig_sub2"/>
</dbReference>
<proteinExistence type="predicted"/>
<dbReference type="Pfam" id="PF13927">
    <property type="entry name" value="Ig_3"/>
    <property type="match status" value="1"/>
</dbReference>
<evidence type="ECO:0000259" key="2">
    <source>
        <dbReference type="PROSITE" id="PS50835"/>
    </source>
</evidence>
<organism evidence="3 4">
    <name type="scientific">Pocillopora meandrina</name>
    <dbReference type="NCBI Taxonomy" id="46732"/>
    <lineage>
        <taxon>Eukaryota</taxon>
        <taxon>Metazoa</taxon>
        <taxon>Cnidaria</taxon>
        <taxon>Anthozoa</taxon>
        <taxon>Hexacorallia</taxon>
        <taxon>Scleractinia</taxon>
        <taxon>Astrocoeniina</taxon>
        <taxon>Pocilloporidae</taxon>
        <taxon>Pocillopora</taxon>
    </lineage>
</organism>
<dbReference type="SMART" id="SM00409">
    <property type="entry name" value="IG"/>
    <property type="match status" value="1"/>
</dbReference>
<reference evidence="3 4" key="1">
    <citation type="submission" date="2022-05" db="EMBL/GenBank/DDBJ databases">
        <authorList>
            <consortium name="Genoscope - CEA"/>
            <person name="William W."/>
        </authorList>
    </citation>
    <scope>NUCLEOTIDE SEQUENCE [LARGE SCALE GENOMIC DNA]</scope>
</reference>
<dbReference type="InterPro" id="IPR003599">
    <property type="entry name" value="Ig_sub"/>
</dbReference>
<feature type="domain" description="Ig-like" evidence="2">
    <location>
        <begin position="1"/>
        <end position="73"/>
    </location>
</feature>
<dbReference type="AlphaFoldDB" id="A0AAU9Y0A8"/>
<evidence type="ECO:0000313" key="4">
    <source>
        <dbReference type="Proteomes" id="UP001159428"/>
    </source>
</evidence>
<dbReference type="InterPro" id="IPR013783">
    <property type="entry name" value="Ig-like_fold"/>
</dbReference>
<dbReference type="SMART" id="SM00408">
    <property type="entry name" value="IGc2"/>
    <property type="match status" value="1"/>
</dbReference>
<comment type="caution">
    <text evidence="3">The sequence shown here is derived from an EMBL/GenBank/DDBJ whole genome shotgun (WGS) entry which is preliminary data.</text>
</comment>
<sequence>MDNHTVVKNGTIELYCNVSGTPPPTVLWTHVKSGETWNQKKWTISDIQVEELGEYRCNASNKYGGDIKSTFILYEDTPKKDFDVGLKLKGEFKQAYENLENPETKMMEEFKGTGLTSVKVLKLRQGGIIADLKLTFNDSVGESSVNALLTQAANRGKIGDTEVEEISVGKTFPEPTTTSVPPEDCGTFFEGEDCKIDLVTVPVPVPSEPAKVNKDAIYGSVIGVLAFMFAVAIILIAWKRRKREKDNRPNTVLKESRTPHVRLINMQHYDNILHASMD</sequence>
<keyword evidence="1" id="KW-0472">Membrane</keyword>
<dbReference type="SUPFAM" id="SSF48726">
    <property type="entry name" value="Immunoglobulin"/>
    <property type="match status" value="1"/>
</dbReference>
<feature type="transmembrane region" description="Helical" evidence="1">
    <location>
        <begin position="216"/>
        <end position="238"/>
    </location>
</feature>
<dbReference type="InterPro" id="IPR007110">
    <property type="entry name" value="Ig-like_dom"/>
</dbReference>
<name>A0AAU9Y0A8_9CNID</name>
<dbReference type="PROSITE" id="PS50835">
    <property type="entry name" value="IG_LIKE"/>
    <property type="match status" value="1"/>
</dbReference>